<reference evidence="1" key="1">
    <citation type="submission" date="2014-09" db="EMBL/GenBank/DDBJ databases">
        <authorList>
            <person name="Magalhaes I.L.F."/>
            <person name="Oliveira U."/>
            <person name="Santos F.R."/>
            <person name="Vidigal T.H.D.A."/>
            <person name="Brescovit A.D."/>
            <person name="Santos A.J."/>
        </authorList>
    </citation>
    <scope>NUCLEOTIDE SEQUENCE</scope>
    <source>
        <tissue evidence="1">Shoot tissue taken approximately 20 cm above the soil surface</tissue>
    </source>
</reference>
<sequence length="43" mass="5383">MENRRWQVQSRERISRERFLIQIIFMNVVFLCLMVHQVCFLIV</sequence>
<dbReference type="AlphaFoldDB" id="A0A0A9BCI4"/>
<name>A0A0A9BCI4_ARUDO</name>
<protein>
    <submittedName>
        <fullName evidence="1">Uncharacterized protein</fullName>
    </submittedName>
</protein>
<evidence type="ECO:0000313" key="1">
    <source>
        <dbReference type="EMBL" id="JAD57012.1"/>
    </source>
</evidence>
<dbReference type="EMBL" id="GBRH01240883">
    <property type="protein sequence ID" value="JAD57012.1"/>
    <property type="molecule type" value="Transcribed_RNA"/>
</dbReference>
<organism evidence="1">
    <name type="scientific">Arundo donax</name>
    <name type="common">Giant reed</name>
    <name type="synonym">Donax arundinaceus</name>
    <dbReference type="NCBI Taxonomy" id="35708"/>
    <lineage>
        <taxon>Eukaryota</taxon>
        <taxon>Viridiplantae</taxon>
        <taxon>Streptophyta</taxon>
        <taxon>Embryophyta</taxon>
        <taxon>Tracheophyta</taxon>
        <taxon>Spermatophyta</taxon>
        <taxon>Magnoliopsida</taxon>
        <taxon>Liliopsida</taxon>
        <taxon>Poales</taxon>
        <taxon>Poaceae</taxon>
        <taxon>PACMAD clade</taxon>
        <taxon>Arundinoideae</taxon>
        <taxon>Arundineae</taxon>
        <taxon>Arundo</taxon>
    </lineage>
</organism>
<accession>A0A0A9BCI4</accession>
<reference evidence="1" key="2">
    <citation type="journal article" date="2015" name="Data Brief">
        <title>Shoot transcriptome of the giant reed, Arundo donax.</title>
        <authorList>
            <person name="Barrero R.A."/>
            <person name="Guerrero F.D."/>
            <person name="Moolhuijzen P."/>
            <person name="Goolsby J.A."/>
            <person name="Tidwell J."/>
            <person name="Bellgard S.E."/>
            <person name="Bellgard M.I."/>
        </authorList>
    </citation>
    <scope>NUCLEOTIDE SEQUENCE</scope>
    <source>
        <tissue evidence="1">Shoot tissue taken approximately 20 cm above the soil surface</tissue>
    </source>
</reference>
<proteinExistence type="predicted"/>